<sequence length="71" mass="8037">MHKNLGGVIHAAEAYSKAMVLQRLGISQRFWDKLLDQGLPYTIVGHTRWVTGQNLILHLEKNSHTKADEAE</sequence>
<dbReference type="EMBL" id="CP037421">
    <property type="protein sequence ID" value="QDT26381.1"/>
    <property type="molecule type" value="Genomic_DNA"/>
</dbReference>
<organism evidence="1 2">
    <name type="scientific">Gimesia panareensis</name>
    <dbReference type="NCBI Taxonomy" id="2527978"/>
    <lineage>
        <taxon>Bacteria</taxon>
        <taxon>Pseudomonadati</taxon>
        <taxon>Planctomycetota</taxon>
        <taxon>Planctomycetia</taxon>
        <taxon>Planctomycetales</taxon>
        <taxon>Planctomycetaceae</taxon>
        <taxon>Gimesia</taxon>
    </lineage>
</organism>
<evidence type="ECO:0000313" key="2">
    <source>
        <dbReference type="Proteomes" id="UP000315647"/>
    </source>
</evidence>
<proteinExistence type="predicted"/>
<evidence type="ECO:0000313" key="1">
    <source>
        <dbReference type="EMBL" id="QDT26381.1"/>
    </source>
</evidence>
<protein>
    <submittedName>
        <fullName evidence="1">Uncharacterized protein</fullName>
    </submittedName>
</protein>
<gene>
    <name evidence="1" type="ORF">Enr10x_16820</name>
</gene>
<keyword evidence="2" id="KW-1185">Reference proteome</keyword>
<accession>A0A517Q424</accession>
<reference evidence="1 2" key="1">
    <citation type="submission" date="2019-03" db="EMBL/GenBank/DDBJ databases">
        <title>Deep-cultivation of Planctomycetes and their phenomic and genomic characterization uncovers novel biology.</title>
        <authorList>
            <person name="Wiegand S."/>
            <person name="Jogler M."/>
            <person name="Boedeker C."/>
            <person name="Pinto D."/>
            <person name="Vollmers J."/>
            <person name="Rivas-Marin E."/>
            <person name="Kohn T."/>
            <person name="Peeters S.H."/>
            <person name="Heuer A."/>
            <person name="Rast P."/>
            <person name="Oberbeckmann S."/>
            <person name="Bunk B."/>
            <person name="Jeske O."/>
            <person name="Meyerdierks A."/>
            <person name="Storesund J.E."/>
            <person name="Kallscheuer N."/>
            <person name="Luecker S."/>
            <person name="Lage O.M."/>
            <person name="Pohl T."/>
            <person name="Merkel B.J."/>
            <person name="Hornburger P."/>
            <person name="Mueller R.-W."/>
            <person name="Bruemmer F."/>
            <person name="Labrenz M."/>
            <person name="Spormann A.M."/>
            <person name="Op den Camp H."/>
            <person name="Overmann J."/>
            <person name="Amann R."/>
            <person name="Jetten M.S.M."/>
            <person name="Mascher T."/>
            <person name="Medema M.H."/>
            <person name="Devos D.P."/>
            <person name="Kaster A.-K."/>
            <person name="Ovreas L."/>
            <person name="Rohde M."/>
            <person name="Galperin M.Y."/>
            <person name="Jogler C."/>
        </authorList>
    </citation>
    <scope>NUCLEOTIDE SEQUENCE [LARGE SCALE GENOMIC DNA]</scope>
    <source>
        <strain evidence="1 2">Enr10</strain>
    </source>
</reference>
<name>A0A517Q424_9PLAN</name>
<dbReference type="RefSeq" id="WP_145448707.1">
    <property type="nucleotide sequence ID" value="NZ_CP037421.1"/>
</dbReference>
<dbReference type="Proteomes" id="UP000315647">
    <property type="component" value="Chromosome"/>
</dbReference>
<dbReference type="AlphaFoldDB" id="A0A517Q424"/>